<dbReference type="Gene3D" id="3.40.50.150">
    <property type="entry name" value="Vaccinia Virus protein VP39"/>
    <property type="match status" value="1"/>
</dbReference>
<reference evidence="5 6" key="1">
    <citation type="submission" date="2014-03" db="EMBL/GenBank/DDBJ databases">
        <title>Genomics of Bifidobacteria.</title>
        <authorList>
            <person name="Ventura M."/>
            <person name="Milani C."/>
            <person name="Lugli G.A."/>
        </authorList>
    </citation>
    <scope>NUCLEOTIDE SEQUENCE [LARGE SCALE GENOMIC DNA]</scope>
    <source>
        <strain evidence="5 6">LMG 10736</strain>
    </source>
</reference>
<protein>
    <submittedName>
        <fullName evidence="5">Methyltransferase small domain</fullName>
        <ecNumber evidence="5">2.1.1.172</ecNumber>
    </submittedName>
</protein>
<dbReference type="Pfam" id="PF05175">
    <property type="entry name" value="MTS"/>
    <property type="match status" value="1"/>
</dbReference>
<dbReference type="GO" id="GO:0052914">
    <property type="term" value="F:16S rRNA (guanine(1207)-N(2))-methyltransferase activity"/>
    <property type="evidence" value="ECO:0007669"/>
    <property type="project" value="UniProtKB-EC"/>
</dbReference>
<gene>
    <name evidence="5" type="ORF">BBOU_0654</name>
</gene>
<evidence type="ECO:0000256" key="1">
    <source>
        <dbReference type="ARBA" id="ARBA00022603"/>
    </source>
</evidence>
<organism evidence="5 6">
    <name type="scientific">Bifidobacterium boum</name>
    <dbReference type="NCBI Taxonomy" id="78343"/>
    <lineage>
        <taxon>Bacteria</taxon>
        <taxon>Bacillati</taxon>
        <taxon>Actinomycetota</taxon>
        <taxon>Actinomycetes</taxon>
        <taxon>Bifidobacteriales</taxon>
        <taxon>Bifidobacteriaceae</taxon>
        <taxon>Bifidobacterium</taxon>
    </lineage>
</organism>
<dbReference type="SUPFAM" id="SSF53335">
    <property type="entry name" value="S-adenosyl-L-methionine-dependent methyltransferases"/>
    <property type="match status" value="1"/>
</dbReference>
<dbReference type="CDD" id="cd02440">
    <property type="entry name" value="AdoMet_MTases"/>
    <property type="match status" value="1"/>
</dbReference>
<feature type="region of interest" description="Disordered" evidence="3">
    <location>
        <begin position="1"/>
        <end position="48"/>
    </location>
</feature>
<keyword evidence="1 5" id="KW-0489">Methyltransferase</keyword>
<evidence type="ECO:0000313" key="5">
    <source>
        <dbReference type="EMBL" id="KFI48525.1"/>
    </source>
</evidence>
<dbReference type="InterPro" id="IPR046977">
    <property type="entry name" value="RsmC/RlmG"/>
</dbReference>
<sequence>MAASKAHHGVKAHDDKQENSTSRSDKSDMGKSNTGGEQYFASTPQSADIRRERKVTLRGYEATVQTSNGVFSGNRVDLGTSVLLRHAPMPPQRGTGLDLGCGWGPIALALGFESPELDVWAVDINERAAELTGENAKANGLNHVHAVSPDAVPADLTFDVIWSNPPIRIGKEALHNLLMAWLPRLDNDGAAYLVVQKNLGSDSLIPWLAQALGDGYTVSKYASSKGYRVIEVLRQA</sequence>
<evidence type="ECO:0000256" key="3">
    <source>
        <dbReference type="SAM" id="MobiDB-lite"/>
    </source>
</evidence>
<dbReference type="InterPro" id="IPR007848">
    <property type="entry name" value="Small_mtfrase_dom"/>
</dbReference>
<feature type="compositionally biased region" description="Basic residues" evidence="3">
    <location>
        <begin position="1"/>
        <end position="10"/>
    </location>
</feature>
<evidence type="ECO:0000313" key="6">
    <source>
        <dbReference type="Proteomes" id="UP000029093"/>
    </source>
</evidence>
<evidence type="ECO:0000256" key="2">
    <source>
        <dbReference type="ARBA" id="ARBA00022679"/>
    </source>
</evidence>
<evidence type="ECO:0000259" key="4">
    <source>
        <dbReference type="Pfam" id="PF05175"/>
    </source>
</evidence>
<feature type="compositionally biased region" description="Polar residues" evidence="3">
    <location>
        <begin position="30"/>
        <end position="46"/>
    </location>
</feature>
<name>A0A086ZPS5_9BIFI</name>
<dbReference type="PANTHER" id="PTHR47816:SF4">
    <property type="entry name" value="RIBOSOMAL RNA SMALL SUBUNIT METHYLTRANSFERASE C"/>
    <property type="match status" value="1"/>
</dbReference>
<feature type="compositionally biased region" description="Basic and acidic residues" evidence="3">
    <location>
        <begin position="11"/>
        <end position="29"/>
    </location>
</feature>
<dbReference type="EMBL" id="JGYQ01000007">
    <property type="protein sequence ID" value="KFI48525.1"/>
    <property type="molecule type" value="Genomic_DNA"/>
</dbReference>
<keyword evidence="2 5" id="KW-0808">Transferase</keyword>
<dbReference type="AlphaFoldDB" id="A0A086ZPS5"/>
<dbReference type="Proteomes" id="UP000029093">
    <property type="component" value="Unassembled WGS sequence"/>
</dbReference>
<proteinExistence type="predicted"/>
<comment type="caution">
    <text evidence="5">The sequence shown here is derived from an EMBL/GenBank/DDBJ whole genome shotgun (WGS) entry which is preliminary data.</text>
</comment>
<dbReference type="PANTHER" id="PTHR47816">
    <property type="entry name" value="RIBOSOMAL RNA SMALL SUBUNIT METHYLTRANSFERASE C"/>
    <property type="match status" value="1"/>
</dbReference>
<feature type="domain" description="Methyltransferase small" evidence="4">
    <location>
        <begin position="62"/>
        <end position="230"/>
    </location>
</feature>
<dbReference type="EC" id="2.1.1.172" evidence="5"/>
<dbReference type="InterPro" id="IPR029063">
    <property type="entry name" value="SAM-dependent_MTases_sf"/>
</dbReference>
<accession>A0A086ZPS5</accession>
<keyword evidence="6" id="KW-1185">Reference proteome</keyword>